<evidence type="ECO:0000313" key="3">
    <source>
        <dbReference type="Proteomes" id="UP000593576"/>
    </source>
</evidence>
<organism evidence="2 3">
    <name type="scientific">Gossypium schwendimanii</name>
    <name type="common">Cotton</name>
    <dbReference type="NCBI Taxonomy" id="34291"/>
    <lineage>
        <taxon>Eukaryota</taxon>
        <taxon>Viridiplantae</taxon>
        <taxon>Streptophyta</taxon>
        <taxon>Embryophyta</taxon>
        <taxon>Tracheophyta</taxon>
        <taxon>Spermatophyta</taxon>
        <taxon>Magnoliopsida</taxon>
        <taxon>eudicotyledons</taxon>
        <taxon>Gunneridae</taxon>
        <taxon>Pentapetalae</taxon>
        <taxon>rosids</taxon>
        <taxon>malvids</taxon>
        <taxon>Malvales</taxon>
        <taxon>Malvaceae</taxon>
        <taxon>Malvoideae</taxon>
        <taxon>Gossypium</taxon>
    </lineage>
</organism>
<dbReference type="AlphaFoldDB" id="A0A7J9KJY4"/>
<protein>
    <recommendedName>
        <fullName evidence="4">DEAD-box RNA helicase Q domain-containing protein</fullName>
    </recommendedName>
</protein>
<sequence length="180" mass="19761">ADRARNRNRSRGREGDTGSSKRKRKSESESNMSGTGDPSANLYSLDGKRIKTGFDSGNTNASSTPGPETKNPRGSPEKFEFDRLSLSPILLNGVKDLGYEKITLVLEATLPATLQVDIFHFVISKQLTTLVHNLSLSLGKDVLAKAKTGMEKTLAFLVLFDGKKKEMRNKNQTVGPILMY</sequence>
<dbReference type="Gene3D" id="3.40.50.300">
    <property type="entry name" value="P-loop containing nucleotide triphosphate hydrolases"/>
    <property type="match status" value="1"/>
</dbReference>
<evidence type="ECO:0000256" key="1">
    <source>
        <dbReference type="SAM" id="MobiDB-lite"/>
    </source>
</evidence>
<proteinExistence type="predicted"/>
<evidence type="ECO:0008006" key="4">
    <source>
        <dbReference type="Google" id="ProtNLM"/>
    </source>
</evidence>
<feature type="compositionally biased region" description="Polar residues" evidence="1">
    <location>
        <begin position="31"/>
        <end position="42"/>
    </location>
</feature>
<feature type="region of interest" description="Disordered" evidence="1">
    <location>
        <begin position="1"/>
        <end position="78"/>
    </location>
</feature>
<dbReference type="Proteomes" id="UP000593576">
    <property type="component" value="Unassembled WGS sequence"/>
</dbReference>
<reference evidence="2 3" key="1">
    <citation type="journal article" date="2019" name="Genome Biol. Evol.">
        <title>Insights into the evolution of the New World diploid cottons (Gossypium, subgenus Houzingenia) based on genome sequencing.</title>
        <authorList>
            <person name="Grover C.E."/>
            <person name="Arick M.A. 2nd"/>
            <person name="Thrash A."/>
            <person name="Conover J.L."/>
            <person name="Sanders W.S."/>
            <person name="Peterson D.G."/>
            <person name="Frelichowski J.E."/>
            <person name="Scheffler J.A."/>
            <person name="Scheffler B.E."/>
            <person name="Wendel J.F."/>
        </authorList>
    </citation>
    <scope>NUCLEOTIDE SEQUENCE [LARGE SCALE GENOMIC DNA]</scope>
    <source>
        <strain evidence="2">1</strain>
        <tissue evidence="2">Leaf</tissue>
    </source>
</reference>
<dbReference type="SUPFAM" id="SSF52540">
    <property type="entry name" value="P-loop containing nucleoside triphosphate hydrolases"/>
    <property type="match status" value="1"/>
</dbReference>
<comment type="caution">
    <text evidence="2">The sequence shown here is derived from an EMBL/GenBank/DDBJ whole genome shotgun (WGS) entry which is preliminary data.</text>
</comment>
<feature type="non-terminal residue" evidence="2">
    <location>
        <position position="1"/>
    </location>
</feature>
<keyword evidence="3" id="KW-1185">Reference proteome</keyword>
<gene>
    <name evidence="2" type="ORF">Goshw_007112</name>
</gene>
<feature type="compositionally biased region" description="Polar residues" evidence="1">
    <location>
        <begin position="55"/>
        <end position="66"/>
    </location>
</feature>
<accession>A0A7J9KJY4</accession>
<dbReference type="InterPro" id="IPR027417">
    <property type="entry name" value="P-loop_NTPase"/>
</dbReference>
<name>A0A7J9KJY4_GOSSC</name>
<evidence type="ECO:0000313" key="2">
    <source>
        <dbReference type="EMBL" id="MBA0846773.1"/>
    </source>
</evidence>
<dbReference type="EMBL" id="JABFAF010000001">
    <property type="protein sequence ID" value="MBA0846773.1"/>
    <property type="molecule type" value="Genomic_DNA"/>
</dbReference>
<feature type="compositionally biased region" description="Basic and acidic residues" evidence="1">
    <location>
        <begin position="1"/>
        <end position="16"/>
    </location>
</feature>